<proteinExistence type="predicted"/>
<name>A0ABQ9J135_9CUCU</name>
<keyword evidence="2" id="KW-1185">Reference proteome</keyword>
<dbReference type="EMBL" id="JAPWTJ010001566">
    <property type="protein sequence ID" value="KAJ8970830.1"/>
    <property type="molecule type" value="Genomic_DNA"/>
</dbReference>
<reference evidence="1" key="1">
    <citation type="journal article" date="2023" name="Insect Mol. Biol.">
        <title>Genome sequencing provides insights into the evolution of gene families encoding plant cell wall-degrading enzymes in longhorned beetles.</title>
        <authorList>
            <person name="Shin N.R."/>
            <person name="Okamura Y."/>
            <person name="Kirsch R."/>
            <person name="Pauchet Y."/>
        </authorList>
    </citation>
    <scope>NUCLEOTIDE SEQUENCE</scope>
    <source>
        <strain evidence="1">MMC_N1</strain>
    </source>
</reference>
<dbReference type="Proteomes" id="UP001162164">
    <property type="component" value="Unassembled WGS sequence"/>
</dbReference>
<gene>
    <name evidence="1" type="ORF">NQ317_000310</name>
</gene>
<evidence type="ECO:0000313" key="1">
    <source>
        <dbReference type="EMBL" id="KAJ8970830.1"/>
    </source>
</evidence>
<protein>
    <submittedName>
        <fullName evidence="1">Uncharacterized protein</fullName>
    </submittedName>
</protein>
<evidence type="ECO:0000313" key="2">
    <source>
        <dbReference type="Proteomes" id="UP001162164"/>
    </source>
</evidence>
<accession>A0ABQ9J135</accession>
<feature type="non-terminal residue" evidence="1">
    <location>
        <position position="1"/>
    </location>
</feature>
<organism evidence="1 2">
    <name type="scientific">Molorchus minor</name>
    <dbReference type="NCBI Taxonomy" id="1323400"/>
    <lineage>
        <taxon>Eukaryota</taxon>
        <taxon>Metazoa</taxon>
        <taxon>Ecdysozoa</taxon>
        <taxon>Arthropoda</taxon>
        <taxon>Hexapoda</taxon>
        <taxon>Insecta</taxon>
        <taxon>Pterygota</taxon>
        <taxon>Neoptera</taxon>
        <taxon>Endopterygota</taxon>
        <taxon>Coleoptera</taxon>
        <taxon>Polyphaga</taxon>
        <taxon>Cucujiformia</taxon>
        <taxon>Chrysomeloidea</taxon>
        <taxon>Cerambycidae</taxon>
        <taxon>Lamiinae</taxon>
        <taxon>Monochamini</taxon>
        <taxon>Molorchus</taxon>
    </lineage>
</organism>
<sequence>FERHISTARGRYKCTESIYVLHIPVLYTEHFVKRVQKAYIDRFERHISTARGRYKCTESIYVLHIPVLYTEHFVKLVRKAYIDRFERHISTGRMSSITATTFPKSPNE</sequence>
<comment type="caution">
    <text evidence="1">The sequence shown here is derived from an EMBL/GenBank/DDBJ whole genome shotgun (WGS) entry which is preliminary data.</text>
</comment>